<dbReference type="InterPro" id="IPR011990">
    <property type="entry name" value="TPR-like_helical_dom_sf"/>
</dbReference>
<evidence type="ECO:0000256" key="6">
    <source>
        <dbReference type="ARBA" id="ARBA00023187"/>
    </source>
</evidence>
<dbReference type="FunFam" id="1.25.40.10:FF:000023">
    <property type="entry name" value="Pre-mRNA-splicing factor SYF1"/>
    <property type="match status" value="1"/>
</dbReference>
<evidence type="ECO:0000256" key="1">
    <source>
        <dbReference type="ARBA" id="ARBA00004123"/>
    </source>
</evidence>
<dbReference type="Gene3D" id="1.25.40.10">
    <property type="entry name" value="Tetratricopeptide repeat domain"/>
    <property type="match status" value="4"/>
</dbReference>
<reference evidence="11" key="1">
    <citation type="submission" date="2021-01" db="EMBL/GenBank/DDBJ databases">
        <authorList>
            <person name="Corre E."/>
            <person name="Pelletier E."/>
            <person name="Niang G."/>
            <person name="Scheremetjew M."/>
            <person name="Finn R."/>
            <person name="Kale V."/>
            <person name="Holt S."/>
            <person name="Cochrane G."/>
            <person name="Meng A."/>
            <person name="Brown T."/>
            <person name="Cohen L."/>
        </authorList>
    </citation>
    <scope>NUCLEOTIDE SEQUENCE</scope>
    <source>
        <strain evidence="11">CCMP1723</strain>
    </source>
</reference>
<evidence type="ECO:0000256" key="5">
    <source>
        <dbReference type="ARBA" id="ARBA00022737"/>
    </source>
</evidence>
<evidence type="ECO:0000259" key="9">
    <source>
        <dbReference type="Pfam" id="PF23231"/>
    </source>
</evidence>
<keyword evidence="6" id="KW-0508">mRNA splicing</keyword>
<dbReference type="InterPro" id="IPR045075">
    <property type="entry name" value="Syf1-like"/>
</dbReference>
<comment type="subcellular location">
    <subcellularLocation>
        <location evidence="1">Nucleus</location>
    </subcellularLocation>
</comment>
<feature type="domain" description="Pre-mRNA-splicing factor SYF1 central HAT repeats" evidence="8">
    <location>
        <begin position="192"/>
        <end position="412"/>
    </location>
</feature>
<evidence type="ECO:0000256" key="3">
    <source>
        <dbReference type="ARBA" id="ARBA00022664"/>
    </source>
</evidence>
<feature type="domain" description="Pre-mRNA-splicing factor Syf1-like N-terminal HAT-repeats" evidence="10">
    <location>
        <begin position="30"/>
        <end position="188"/>
    </location>
</feature>
<accession>A0A7S0NM21</accession>
<evidence type="ECO:0000256" key="2">
    <source>
        <dbReference type="ARBA" id="ARBA00008644"/>
    </source>
</evidence>
<dbReference type="AlphaFoldDB" id="A0A7S0NM21"/>
<evidence type="ECO:0000256" key="7">
    <source>
        <dbReference type="ARBA" id="ARBA00023242"/>
    </source>
</evidence>
<dbReference type="GO" id="GO:0000974">
    <property type="term" value="C:Prp19 complex"/>
    <property type="evidence" value="ECO:0007669"/>
    <property type="project" value="TreeGrafter"/>
</dbReference>
<dbReference type="InterPro" id="IPR055433">
    <property type="entry name" value="HAT_Syf1-like_N"/>
</dbReference>
<protein>
    <recommendedName>
        <fullName evidence="12">Pre-mRNA-splicing factor SYF1</fullName>
    </recommendedName>
</protein>
<evidence type="ECO:0008006" key="12">
    <source>
        <dbReference type="Google" id="ProtNLM"/>
    </source>
</evidence>
<dbReference type="GO" id="GO:0071007">
    <property type="term" value="C:U2-type catalytic step 2 spliceosome"/>
    <property type="evidence" value="ECO:0007669"/>
    <property type="project" value="TreeGrafter"/>
</dbReference>
<dbReference type="FunFam" id="1.25.40.10:FF:000137">
    <property type="entry name" value="Pre-mRNA-splicing factor syf1"/>
    <property type="match status" value="1"/>
</dbReference>
<dbReference type="Pfam" id="PF23233">
    <property type="entry name" value="HAT_Syf1_CNRKL1_N"/>
    <property type="match status" value="1"/>
</dbReference>
<dbReference type="InterPro" id="IPR056350">
    <property type="entry name" value="HAT_Syf1_central"/>
</dbReference>
<keyword evidence="5" id="KW-0677">Repeat</keyword>
<evidence type="ECO:0000313" key="11">
    <source>
        <dbReference type="EMBL" id="CAD8520969.1"/>
    </source>
</evidence>
<name>A0A7S0NM21_MICPS</name>
<dbReference type="EMBL" id="HBEQ01010435">
    <property type="protein sequence ID" value="CAD8520969.1"/>
    <property type="molecule type" value="Transcribed_RNA"/>
</dbReference>
<dbReference type="GO" id="GO:0071014">
    <property type="term" value="C:post-mRNA release spliceosomal complex"/>
    <property type="evidence" value="ECO:0007669"/>
    <property type="project" value="TreeGrafter"/>
</dbReference>
<dbReference type="PANTHER" id="PTHR11246:SF5">
    <property type="entry name" value="PRE-MRNA-SPLICING FACTOR SYF1"/>
    <property type="match status" value="1"/>
</dbReference>
<evidence type="ECO:0000259" key="10">
    <source>
        <dbReference type="Pfam" id="PF23233"/>
    </source>
</evidence>
<dbReference type="Pfam" id="PF23220">
    <property type="entry name" value="HAT_Syf1_M"/>
    <property type="match status" value="1"/>
</dbReference>
<comment type="similarity">
    <text evidence="2">Belongs to the crooked-neck family.</text>
</comment>
<dbReference type="SMART" id="SM00386">
    <property type="entry name" value="HAT"/>
    <property type="match status" value="10"/>
</dbReference>
<keyword evidence="3" id="KW-0507">mRNA processing</keyword>
<dbReference type="InterPro" id="IPR003107">
    <property type="entry name" value="HAT"/>
</dbReference>
<evidence type="ECO:0000259" key="8">
    <source>
        <dbReference type="Pfam" id="PF23220"/>
    </source>
</evidence>
<evidence type="ECO:0000256" key="4">
    <source>
        <dbReference type="ARBA" id="ARBA00022728"/>
    </source>
</evidence>
<keyword evidence="7" id="KW-0539">Nucleus</keyword>
<dbReference type="InterPro" id="IPR055430">
    <property type="entry name" value="HAT_Syf1_CNRKL1_C"/>
</dbReference>
<organism evidence="11">
    <name type="scientific">Micromonas pusilla</name>
    <name type="common">Picoplanktonic green alga</name>
    <name type="synonym">Chromulina pusilla</name>
    <dbReference type="NCBI Taxonomy" id="38833"/>
    <lineage>
        <taxon>Eukaryota</taxon>
        <taxon>Viridiplantae</taxon>
        <taxon>Chlorophyta</taxon>
        <taxon>Mamiellophyceae</taxon>
        <taxon>Mamiellales</taxon>
        <taxon>Mamiellaceae</taxon>
        <taxon>Micromonas</taxon>
    </lineage>
</organism>
<dbReference type="GO" id="GO:0000349">
    <property type="term" value="P:generation of catalytic spliceosome for first transesterification step"/>
    <property type="evidence" value="ECO:0007669"/>
    <property type="project" value="TreeGrafter"/>
</dbReference>
<feature type="domain" description="Pre-mRNA-splicing factor Syf1/CRNKL1-like C-terminal HAT-repeats" evidence="9">
    <location>
        <begin position="414"/>
        <end position="789"/>
    </location>
</feature>
<sequence length="856" mass="99169">MTHVTVTPEMPRVNLCRGAETPNIVLPAEEDLIFEEKLLHSPYDVKLWLAYLYSKKTAPVSTRLLLFERAVHVLPGSYKLWYSYLNERCAAVRPKHIASKAFDALGSVFERALVTMHKMPRIWELYLNMLAGQRVITMVRHTCDRALAALPVTQHGRIWKIYLAFVRQSFVPIETTLRVYRRYIRFEPGHTEEYIEILKSRNLWDEAAKHLADVLNDDAFHSLSGKSSHQLWLELCEMLTKHAARVQTINIDAIVRGGIYTFSDEAGKLWTALADFYIRRGMFDTACDIYEEAMASVVTVRDFSLIYDAYTKFEESMLSAKMRDDIHQCTEASETKHSGSNENDFLLTDTGEDLELRLARLDFLIARRPELISSVLLRQNPHDVIEWQKRVSIFEGNPHRQVFTFTEAVKTVDPSRALGRYHMLWIDFARFYERHGDFANARIVFKKAVNAPFFKVDDLATVWCEWAEFEIRQKDFSCALALLQQATTEPSQQLDANLDLMNHTRMLMRDRLYKSLKLWTFYCDLQESIGSFNSARACYNRMIDLHIASPQTILNFAAYLQENDRLEDSFQVYERGVSLFKFPHSREIWQTYLVQFVTQFGASKLERSRDLFEQCCTVAPPEDVKPFFIEYARMEEDFGAASRAMDIYKRACFKVPVDQKLDLYRTYISRAMRFFGPKMVRSIYDFVIAQTLPGDVIKVLCMQYAHFERKFGEIDRARALYTHACQIANPQEDAELWDEWNALEVQNGNEDTFREMLRIKRSVCTSLGQVHFNTVEIEPPSEPMLIKSQASCAVTQREEDDMTEMTKSRDGLNLANDTSSGHLKLKLELNHLVSAKSNPDEIDIDANELCLDGGKF</sequence>
<dbReference type="SUPFAM" id="SSF48452">
    <property type="entry name" value="TPR-like"/>
    <property type="match status" value="4"/>
</dbReference>
<gene>
    <name evidence="11" type="ORF">MCOM1403_LOCUS8395</name>
</gene>
<keyword evidence="4" id="KW-0747">Spliceosome</keyword>
<dbReference type="Pfam" id="PF23231">
    <property type="entry name" value="HAT_Syf1_CNRKL1_C"/>
    <property type="match status" value="1"/>
</dbReference>
<proteinExistence type="inferred from homology"/>
<dbReference type="PANTHER" id="PTHR11246">
    <property type="entry name" value="PRE-MRNA SPLICING FACTOR"/>
    <property type="match status" value="1"/>
</dbReference>